<gene>
    <name evidence="2" type="ORF">ACOC_LOCUS12816</name>
</gene>
<dbReference type="EMBL" id="UYYA01005239">
    <property type="protein sequence ID" value="VDM64401.1"/>
    <property type="molecule type" value="Genomic_DNA"/>
</dbReference>
<organism evidence="4">
    <name type="scientific">Angiostrongylus costaricensis</name>
    <name type="common">Nematode worm</name>
    <dbReference type="NCBI Taxonomy" id="334426"/>
    <lineage>
        <taxon>Eukaryota</taxon>
        <taxon>Metazoa</taxon>
        <taxon>Ecdysozoa</taxon>
        <taxon>Nematoda</taxon>
        <taxon>Chromadorea</taxon>
        <taxon>Rhabditida</taxon>
        <taxon>Rhabditina</taxon>
        <taxon>Rhabditomorpha</taxon>
        <taxon>Strongyloidea</taxon>
        <taxon>Metastrongylidae</taxon>
        <taxon>Angiostrongylus</taxon>
    </lineage>
</organism>
<feature type="chain" id="PRO_5043130441" evidence="1">
    <location>
        <begin position="20"/>
        <end position="68"/>
    </location>
</feature>
<dbReference type="AlphaFoldDB" id="A0A0R3Q1D5"/>
<keyword evidence="3" id="KW-1185">Reference proteome</keyword>
<evidence type="ECO:0000313" key="3">
    <source>
        <dbReference type="Proteomes" id="UP000267027"/>
    </source>
</evidence>
<feature type="signal peptide" evidence="1">
    <location>
        <begin position="1"/>
        <end position="19"/>
    </location>
</feature>
<dbReference type="OrthoDB" id="5844311at2759"/>
<keyword evidence="1" id="KW-0732">Signal</keyword>
<evidence type="ECO:0000256" key="1">
    <source>
        <dbReference type="SAM" id="SignalP"/>
    </source>
</evidence>
<accession>A0A0R3Q1D5</accession>
<dbReference type="STRING" id="334426.A0A0R3Q1D5"/>
<dbReference type="OMA" id="DHGSMKR"/>
<proteinExistence type="predicted"/>
<dbReference type="WBParaSite" id="ACOC_0001281501-mRNA-1">
    <property type="protein sequence ID" value="ACOC_0001281501-mRNA-1"/>
    <property type="gene ID" value="ACOC_0001281501"/>
</dbReference>
<evidence type="ECO:0000313" key="4">
    <source>
        <dbReference type="WBParaSite" id="ACOC_0001281501-mRNA-1"/>
    </source>
</evidence>
<reference evidence="2 3" key="2">
    <citation type="submission" date="2018-11" db="EMBL/GenBank/DDBJ databases">
        <authorList>
            <consortium name="Pathogen Informatics"/>
        </authorList>
    </citation>
    <scope>NUCLEOTIDE SEQUENCE [LARGE SCALE GENOMIC DNA]</scope>
    <source>
        <strain evidence="2 3">Costa Rica</strain>
    </source>
</reference>
<protein>
    <submittedName>
        <fullName evidence="2 4">Uncharacterized protein</fullName>
    </submittedName>
</protein>
<evidence type="ECO:0000313" key="2">
    <source>
        <dbReference type="EMBL" id="VDM64401.1"/>
    </source>
</evidence>
<sequence>MRICGSIVFIVCVVAWAFAAPVSDAEAAYRILNQYLQRFDPEDLQDMYFISDHGSDKRGLGPRPLRFG</sequence>
<name>A0A0R3Q1D5_ANGCS</name>
<dbReference type="Proteomes" id="UP000267027">
    <property type="component" value="Unassembled WGS sequence"/>
</dbReference>
<reference evidence="4" key="1">
    <citation type="submission" date="2017-02" db="UniProtKB">
        <authorList>
            <consortium name="WormBaseParasite"/>
        </authorList>
    </citation>
    <scope>IDENTIFICATION</scope>
</reference>